<organism evidence="2 3">
    <name type="scientific">Paracoccus onubensis</name>
    <dbReference type="NCBI Taxonomy" id="1675788"/>
    <lineage>
        <taxon>Bacteria</taxon>
        <taxon>Pseudomonadati</taxon>
        <taxon>Pseudomonadota</taxon>
        <taxon>Alphaproteobacteria</taxon>
        <taxon>Rhodobacterales</taxon>
        <taxon>Paracoccaceae</taxon>
        <taxon>Paracoccus</taxon>
    </lineage>
</organism>
<dbReference type="OrthoDB" id="2442707at2"/>
<keyword evidence="1" id="KW-0175">Coiled coil</keyword>
<name>A0A418SY40_9RHOB</name>
<keyword evidence="3" id="KW-1185">Reference proteome</keyword>
<dbReference type="RefSeq" id="WP_119747921.1">
    <property type="nucleotide sequence ID" value="NZ_QZCG01000005.1"/>
</dbReference>
<feature type="coiled-coil region" evidence="1">
    <location>
        <begin position="45"/>
        <end position="72"/>
    </location>
</feature>
<gene>
    <name evidence="2" type="ORF">D3P04_08715</name>
</gene>
<dbReference type="EMBL" id="QZCG01000005">
    <property type="protein sequence ID" value="RJE85825.1"/>
    <property type="molecule type" value="Genomic_DNA"/>
</dbReference>
<reference evidence="3" key="1">
    <citation type="submission" date="2018-09" db="EMBL/GenBank/DDBJ databases">
        <title>Acidovorax cavernicola nov. sp. isolated from Gruta de las Maravillas (Aracena, Spain).</title>
        <authorList>
            <person name="Jurado V."/>
            <person name="Gutierrez-Patricio S."/>
            <person name="Gonzalez-Pimentel J.L."/>
            <person name="Miller A.Z."/>
            <person name="Laiz L."/>
            <person name="Saiz-Jimenez C."/>
        </authorList>
    </citation>
    <scope>NUCLEOTIDE SEQUENCE [LARGE SCALE GENOMIC DNA]</scope>
    <source>
        <strain evidence="3">1011MAR3C25</strain>
    </source>
</reference>
<dbReference type="Proteomes" id="UP000284202">
    <property type="component" value="Unassembled WGS sequence"/>
</dbReference>
<proteinExistence type="predicted"/>
<sequence>MNIDTRTLQRQTAADDRAGRIAPFAVLRAATLPFDAIQALRLPETEQLLARIASAEQEMEAMREQVERVLHELVPGLEDDRKLRRHVVNLKRDVHNGRGSRLKHGALMSIAELIHGEKDRGAFDMWCRAAESHANAGIALEETIARETQDVLRPALRDALKVPHFARAVALASPRTAKSAAREKKLPRTAWPDKLERSLLGYIARASVKTSPFSSFMSVSTLGVDAMAAVAPPSAASADFESFATVNRGLAAQLERLSREKAARSGSAMPLTVNSTLRPVNNGRFVALCNDDITMAGRGWSEQRLAQFRLGGPLGQVLAPGLSDHWQGWVRRLTGAGIPEQDADRMIALFLARGVLTAPPVFDLFTGNPLQALADHWRSCDLAELDGAAEELDALTVSLDDFGAAEGPHRLSCIARAEEAAAKLRDRLSTQARAPETLTNLITEDCWLNSTDGTLGADLMGPLADLEDFLASQVAIAPAYSALVKSFIANFGAGGTCGTVVEFLTGAAPHLVDIPEFGARLEEATPDAAPEGAHIPVTAHFQIAQGGANGTEFVMNRVFDGAGWLASRFTQSDHPQAARLARSLGGWLAVVAEGAEPVDLPVAGQASDLQAHREITHRVLGWPGEPLTLTPDRILDPASLQLRHDPATNFLSLTDADGRAVSLQYLGNTFPNPSWGVRYALSILSRPFVVARPSIDAPSLASGEPVHFRPARRHGQVVLSRAAWWISSAYLRECWLDGTPAEQLLATARDIERLGLPRQFYAQIHVPMQNASLLVSRDVLDANRKPIWVDTRNPFWLAMLERLTRKSDWVVLSPPCPGPDTLWFEVAGRKHVTEIHLEMLVRAGKRRQGSF</sequence>
<comment type="caution">
    <text evidence="2">The sequence shown here is derived from an EMBL/GenBank/DDBJ whole genome shotgun (WGS) entry which is preliminary data.</text>
</comment>
<evidence type="ECO:0000313" key="2">
    <source>
        <dbReference type="EMBL" id="RJE85825.1"/>
    </source>
</evidence>
<accession>A0A418SY40</accession>
<evidence type="ECO:0000313" key="3">
    <source>
        <dbReference type="Proteomes" id="UP000284202"/>
    </source>
</evidence>
<evidence type="ECO:0000256" key="1">
    <source>
        <dbReference type="SAM" id="Coils"/>
    </source>
</evidence>
<dbReference type="AlphaFoldDB" id="A0A418SY40"/>
<protein>
    <submittedName>
        <fullName evidence="2">Uncharacterized protein</fullName>
    </submittedName>
</protein>